<dbReference type="InterPro" id="IPR058912">
    <property type="entry name" value="HTH_animal"/>
</dbReference>
<feature type="region of interest" description="Disordered" evidence="1">
    <location>
        <begin position="179"/>
        <end position="204"/>
    </location>
</feature>
<dbReference type="EMBL" id="KL367643">
    <property type="protein sequence ID" value="KFD60903.1"/>
    <property type="molecule type" value="Genomic_DNA"/>
</dbReference>
<evidence type="ECO:0000313" key="3">
    <source>
        <dbReference type="EMBL" id="KFD60903.1"/>
    </source>
</evidence>
<dbReference type="Pfam" id="PF26215">
    <property type="entry name" value="HTH_animal"/>
    <property type="match status" value="1"/>
</dbReference>
<name>A0A085MUK7_9BILA</name>
<proteinExistence type="predicted"/>
<evidence type="ECO:0000256" key="1">
    <source>
        <dbReference type="SAM" id="MobiDB-lite"/>
    </source>
</evidence>
<dbReference type="Proteomes" id="UP000030758">
    <property type="component" value="Unassembled WGS sequence"/>
</dbReference>
<gene>
    <name evidence="3" type="ORF">M514_13173</name>
</gene>
<evidence type="ECO:0000259" key="2">
    <source>
        <dbReference type="Pfam" id="PF26215"/>
    </source>
</evidence>
<feature type="domain" description="Helix-turn-helix" evidence="2">
    <location>
        <begin position="1"/>
        <end position="37"/>
    </location>
</feature>
<sequence length="204" mass="23215">MTKRAIDICEPEFLGTEQHHIYKTFKNNGYPPRMVYSVIQQTLAMPTKPQGETITGTKILLPYCRGLSEKIQRLGRTLNFSVCYTRGPNLRSLLRSDKVRVLPEEHPGVVYERMDEQIVKEKYRTTTNRTSRNCSCSVVSGVRDGSSAPFTADDGTRAVPKRTPCIHCFSPTLRICGRDNTFRSRNNNREGQPIKDNSSKRPMT</sequence>
<dbReference type="AlphaFoldDB" id="A0A085MUK7"/>
<accession>A0A085MUK7</accession>
<reference evidence="3" key="1">
    <citation type="journal article" date="2014" name="Nat. Genet.">
        <title>Genome and transcriptome of the porcine whipworm Trichuris suis.</title>
        <authorList>
            <person name="Jex A.R."/>
            <person name="Nejsum P."/>
            <person name="Schwarz E.M."/>
            <person name="Hu L."/>
            <person name="Young N.D."/>
            <person name="Hall R.S."/>
            <person name="Korhonen P.K."/>
            <person name="Liao S."/>
            <person name="Thamsborg S."/>
            <person name="Xia J."/>
            <person name="Xu P."/>
            <person name="Wang S."/>
            <person name="Scheerlinck J.P."/>
            <person name="Hofmann A."/>
            <person name="Sternberg P.W."/>
            <person name="Wang J."/>
            <person name="Gasser R.B."/>
        </authorList>
    </citation>
    <scope>NUCLEOTIDE SEQUENCE [LARGE SCALE GENOMIC DNA]</scope>
    <source>
        <strain evidence="3">DCEP-RM93F</strain>
    </source>
</reference>
<protein>
    <recommendedName>
        <fullName evidence="2">Helix-turn-helix domain-containing protein</fullName>
    </recommendedName>
</protein>
<organism evidence="3">
    <name type="scientific">Trichuris suis</name>
    <name type="common">pig whipworm</name>
    <dbReference type="NCBI Taxonomy" id="68888"/>
    <lineage>
        <taxon>Eukaryota</taxon>
        <taxon>Metazoa</taxon>
        <taxon>Ecdysozoa</taxon>
        <taxon>Nematoda</taxon>
        <taxon>Enoplea</taxon>
        <taxon>Dorylaimia</taxon>
        <taxon>Trichinellida</taxon>
        <taxon>Trichuridae</taxon>
        <taxon>Trichuris</taxon>
    </lineage>
</organism>